<name>A0A3P7LV51_DIBLA</name>
<dbReference type="EMBL" id="UYRU01062615">
    <property type="protein sequence ID" value="VDN15467.1"/>
    <property type="molecule type" value="Genomic_DNA"/>
</dbReference>
<protein>
    <submittedName>
        <fullName evidence="2">Uncharacterized protein</fullName>
    </submittedName>
</protein>
<evidence type="ECO:0000313" key="3">
    <source>
        <dbReference type="Proteomes" id="UP000281553"/>
    </source>
</evidence>
<evidence type="ECO:0000256" key="1">
    <source>
        <dbReference type="SAM" id="Coils"/>
    </source>
</evidence>
<keyword evidence="1" id="KW-0175">Coiled coil</keyword>
<keyword evidence="3" id="KW-1185">Reference proteome</keyword>
<gene>
    <name evidence="2" type="ORF">DILT_LOCUS11298</name>
</gene>
<proteinExistence type="predicted"/>
<dbReference type="Proteomes" id="UP000281553">
    <property type="component" value="Unassembled WGS sequence"/>
</dbReference>
<feature type="coiled-coil region" evidence="1">
    <location>
        <begin position="100"/>
        <end position="127"/>
    </location>
</feature>
<reference evidence="2 3" key="1">
    <citation type="submission" date="2018-11" db="EMBL/GenBank/DDBJ databases">
        <authorList>
            <consortium name="Pathogen Informatics"/>
        </authorList>
    </citation>
    <scope>NUCLEOTIDE SEQUENCE [LARGE SCALE GENOMIC DNA]</scope>
</reference>
<evidence type="ECO:0000313" key="2">
    <source>
        <dbReference type="EMBL" id="VDN15467.1"/>
    </source>
</evidence>
<organism evidence="2 3">
    <name type="scientific">Dibothriocephalus latus</name>
    <name type="common">Fish tapeworm</name>
    <name type="synonym">Diphyllobothrium latum</name>
    <dbReference type="NCBI Taxonomy" id="60516"/>
    <lineage>
        <taxon>Eukaryota</taxon>
        <taxon>Metazoa</taxon>
        <taxon>Spiralia</taxon>
        <taxon>Lophotrochozoa</taxon>
        <taxon>Platyhelminthes</taxon>
        <taxon>Cestoda</taxon>
        <taxon>Eucestoda</taxon>
        <taxon>Diphyllobothriidea</taxon>
        <taxon>Diphyllobothriidae</taxon>
        <taxon>Dibothriocephalus</taxon>
    </lineage>
</organism>
<dbReference type="AlphaFoldDB" id="A0A3P7LV51"/>
<accession>A0A3P7LV51</accession>
<sequence length="158" mass="17778">MAGVGTPALQAKGAMRQQLILSYKRMLWANTDPINSLFTKNVYLMLFLMMDPTANQAKCRAKKVLILATASISSQLPPRKRIFVSISISFRLLSKPACMKPELLERLNTLKGDLDSLERRLNTEAQDALDEFERKMDSGVRDMTLTELARNSTLATQQ</sequence>